<dbReference type="AlphaFoldDB" id="A0A7W2JWV1"/>
<feature type="domain" description="FecR protein" evidence="1">
    <location>
        <begin position="108"/>
        <end position="200"/>
    </location>
</feature>
<dbReference type="Proteomes" id="UP000825591">
    <property type="component" value="Chromosome"/>
</dbReference>
<protein>
    <submittedName>
        <fullName evidence="3">FecR family protein</fullName>
    </submittedName>
</protein>
<organism evidence="3 5">
    <name type="scientific">Pseudomonas mosselii</name>
    <dbReference type="NCBI Taxonomy" id="78327"/>
    <lineage>
        <taxon>Bacteria</taxon>
        <taxon>Pseudomonadati</taxon>
        <taxon>Pseudomonadota</taxon>
        <taxon>Gammaproteobacteria</taxon>
        <taxon>Pseudomonadales</taxon>
        <taxon>Pseudomonadaceae</taxon>
        <taxon>Pseudomonas</taxon>
    </lineage>
</organism>
<dbReference type="InterPro" id="IPR032623">
    <property type="entry name" value="FecR_N"/>
</dbReference>
<name>A0A7W2JWV1_9PSED</name>
<dbReference type="RefSeq" id="WP_028690299.1">
    <property type="nucleotide sequence ID" value="NZ_BQIL01000013.1"/>
</dbReference>
<dbReference type="Gene3D" id="2.60.120.1440">
    <property type="match status" value="1"/>
</dbReference>
<dbReference type="EMBL" id="CP081966">
    <property type="protein sequence ID" value="QZP26259.1"/>
    <property type="molecule type" value="Genomic_DNA"/>
</dbReference>
<evidence type="ECO:0000313" key="5">
    <source>
        <dbReference type="Proteomes" id="UP000541770"/>
    </source>
</evidence>
<dbReference type="PANTHER" id="PTHR30273">
    <property type="entry name" value="PERIPLASMIC SIGNAL SENSOR AND SIGMA FACTOR ACTIVATOR FECR-RELATED"/>
    <property type="match status" value="1"/>
</dbReference>
<dbReference type="GO" id="GO:0016989">
    <property type="term" value="F:sigma factor antagonist activity"/>
    <property type="evidence" value="ECO:0007669"/>
    <property type="project" value="TreeGrafter"/>
</dbReference>
<dbReference type="InterPro" id="IPR012373">
    <property type="entry name" value="Ferrdict_sens_TM"/>
</dbReference>
<accession>A0A7W2JWV1</accession>
<evidence type="ECO:0000259" key="2">
    <source>
        <dbReference type="Pfam" id="PF16220"/>
    </source>
</evidence>
<feature type="domain" description="FecR N-terminal" evidence="2">
    <location>
        <begin position="14"/>
        <end position="55"/>
    </location>
</feature>
<dbReference type="PANTHER" id="PTHR30273:SF2">
    <property type="entry name" value="PROTEIN FECR"/>
    <property type="match status" value="1"/>
</dbReference>
<evidence type="ECO:0000313" key="6">
    <source>
        <dbReference type="Proteomes" id="UP000825591"/>
    </source>
</evidence>
<proteinExistence type="predicted"/>
<dbReference type="InterPro" id="IPR006860">
    <property type="entry name" value="FecR"/>
</dbReference>
<dbReference type="EMBL" id="JACGDE010000012">
    <property type="protein sequence ID" value="MBA6066639.1"/>
    <property type="molecule type" value="Genomic_DNA"/>
</dbReference>
<dbReference type="Pfam" id="PF16220">
    <property type="entry name" value="DUF4880"/>
    <property type="match status" value="1"/>
</dbReference>
<dbReference type="Pfam" id="PF04773">
    <property type="entry name" value="FecR"/>
    <property type="match status" value="1"/>
</dbReference>
<evidence type="ECO:0000313" key="4">
    <source>
        <dbReference type="EMBL" id="QZP26259.1"/>
    </source>
</evidence>
<reference evidence="3 5" key="1">
    <citation type="submission" date="2020-07" db="EMBL/GenBank/DDBJ databases">
        <title>Diversity of carbapenemase encoding genes among Pseudomonas putida group clinical isolates in a tertiary Brazilian hospital.</title>
        <authorList>
            <person name="Alberto-Lei F."/>
            <person name="Nodari C.S."/>
            <person name="Streling A.P."/>
            <person name="Paulino J.T."/>
            <person name="Bessa-Neto F.O."/>
            <person name="Cayo R."/>
            <person name="Gales A.C."/>
        </authorList>
    </citation>
    <scope>NUCLEOTIDE SEQUENCE [LARGE SCALE GENOMIC DNA]</scope>
    <source>
        <strain evidence="3 5">14802</strain>
    </source>
</reference>
<sequence>MSDQPAIAQAVLAKAAAWLLLMQEGPLTPAQQLELERWRRRDPDHERAWKRAERLLTRLGTLPPTLARQTLVRPQDSSRRTVLRGLLVLIGAAPLGWWVWRQTQEGIDYQTAVGERRELLLSDGTQVTLNSHSELRVAYSAEERLLHLRRGEAYIVTAADPSRPLQVRSEHGLMQALGTRFSVRQRPRETQLAVYEGAVRVTPEAGSATVIHAGSQVRFDRDRLGLVEIARDTQLAWRNGLLVVDDMPLLQWAQELMRYSDQRLVCDPAVAELRVSGSFPVDDLPLALAMLSESHGLRARGEAGGMFISR</sequence>
<dbReference type="PIRSF" id="PIRSF018266">
    <property type="entry name" value="FecR"/>
    <property type="match status" value="1"/>
</dbReference>
<gene>
    <name evidence="3" type="ORF">H4C75_18015</name>
    <name evidence="4" type="ORF">K5H97_26310</name>
</gene>
<reference evidence="4 6" key="2">
    <citation type="submission" date="2021-08" db="EMBL/GenBank/DDBJ databases">
        <title>Bactericidal Effect of Pseudomonas oryziphila sp. nov., a novel Pseudomonas Species Against Xanthomonas oryzae Reduces Disease Severity of Bacterial Leaf Streak of Rice.</title>
        <authorList>
            <person name="Yang R."/>
            <person name="Li S."/>
            <person name="Li Y."/>
            <person name="Yan Y."/>
            <person name="Fang Y."/>
            <person name="Zou L."/>
            <person name="Chen G."/>
        </authorList>
    </citation>
    <scope>NUCLEOTIDE SEQUENCE [LARGE SCALE GENOMIC DNA]</scope>
    <source>
        <strain evidence="4 6">DSM 17497</strain>
    </source>
</reference>
<keyword evidence="6" id="KW-1185">Reference proteome</keyword>
<dbReference type="Gene3D" id="3.55.50.30">
    <property type="match status" value="1"/>
</dbReference>
<dbReference type="Proteomes" id="UP000541770">
    <property type="component" value="Unassembled WGS sequence"/>
</dbReference>
<evidence type="ECO:0000259" key="1">
    <source>
        <dbReference type="Pfam" id="PF04773"/>
    </source>
</evidence>
<evidence type="ECO:0000313" key="3">
    <source>
        <dbReference type="EMBL" id="MBA6066639.1"/>
    </source>
</evidence>